<dbReference type="GO" id="GO:0009055">
    <property type="term" value="F:electron transfer activity"/>
    <property type="evidence" value="ECO:0007669"/>
    <property type="project" value="InterPro"/>
</dbReference>
<feature type="binding site" description="axial binding residue" evidence="6">
    <location>
        <position position="65"/>
    </location>
    <ligand>
        <name>heme c</name>
        <dbReference type="ChEBI" id="CHEBI:61717"/>
        <label>1</label>
    </ligand>
    <ligandPart>
        <name>Fe</name>
        <dbReference type="ChEBI" id="CHEBI:18248"/>
    </ligandPart>
</feature>
<dbReference type="InterPro" id="IPR036280">
    <property type="entry name" value="Multihaem_cyt_sf"/>
</dbReference>
<dbReference type="Proteomes" id="UP000248798">
    <property type="component" value="Unassembled WGS sequence"/>
</dbReference>
<gene>
    <name evidence="10" type="ORF">DO021_10465</name>
    <name evidence="9" type="ORF">EYB58_05225</name>
</gene>
<keyword evidence="1" id="KW-0813">Transport</keyword>
<feature type="signal peptide" evidence="7">
    <location>
        <begin position="1"/>
        <end position="29"/>
    </location>
</feature>
<evidence type="ECO:0000313" key="10">
    <source>
        <dbReference type="EMBL" id="RAM02034.1"/>
    </source>
</evidence>
<evidence type="ECO:0000313" key="12">
    <source>
        <dbReference type="Proteomes" id="UP000293902"/>
    </source>
</evidence>
<feature type="binding site" description="axial binding residue" evidence="6">
    <location>
        <position position="98"/>
    </location>
    <ligand>
        <name>heme c</name>
        <dbReference type="ChEBI" id="CHEBI:61717"/>
        <label>1</label>
    </ligand>
    <ligandPart>
        <name>Fe</name>
        <dbReference type="ChEBI" id="CHEBI:18248"/>
    </ligandPart>
</feature>
<feature type="binding site" description="axial binding residue" evidence="6">
    <location>
        <position position="51"/>
    </location>
    <ligand>
        <name>heme c</name>
        <dbReference type="ChEBI" id="CHEBI:61717"/>
        <label>1</label>
    </ligand>
    <ligandPart>
        <name>Fe</name>
        <dbReference type="ChEBI" id="CHEBI:18248"/>
    </ligandPart>
</feature>
<keyword evidence="7" id="KW-0732">Signal</keyword>
<proteinExistence type="predicted"/>
<name>A0A328FBI3_9BACT</name>
<dbReference type="GO" id="GO:0046872">
    <property type="term" value="F:metal ion binding"/>
    <property type="evidence" value="ECO:0007669"/>
    <property type="project" value="UniProtKB-KW"/>
</dbReference>
<dbReference type="InterPro" id="IPR002322">
    <property type="entry name" value="Cyt_c_III"/>
</dbReference>
<dbReference type="PRINTS" id="PR00609">
    <property type="entry name" value="CYTOCHROMEC3"/>
</dbReference>
<dbReference type="OrthoDB" id="5421852at2"/>
<evidence type="ECO:0000259" key="8">
    <source>
        <dbReference type="Pfam" id="PF02085"/>
    </source>
</evidence>
<keyword evidence="4" id="KW-0249">Electron transport</keyword>
<evidence type="ECO:0000313" key="9">
    <source>
        <dbReference type="EMBL" id="QBH12364.1"/>
    </source>
</evidence>
<feature type="binding site" description="covalent" evidence="6">
    <location>
        <position position="64"/>
    </location>
    <ligand>
        <name>heme c</name>
        <dbReference type="ChEBI" id="CHEBI:61717"/>
        <label>1</label>
    </ligand>
</feature>
<feature type="binding site" description="axial binding residue" evidence="6">
    <location>
        <position position="54"/>
    </location>
    <ligand>
        <name>heme c</name>
        <dbReference type="ChEBI" id="CHEBI:61717"/>
        <label>3</label>
    </ligand>
    <ligandPart>
        <name>Fe</name>
        <dbReference type="ChEBI" id="CHEBI:18248"/>
    </ligandPart>
</feature>
<feature type="binding site" description="axial binding residue" evidence="6">
    <location>
        <position position="113"/>
    </location>
    <ligand>
        <name>heme c</name>
        <dbReference type="ChEBI" id="CHEBI:61717"/>
        <label>1</label>
    </ligand>
    <ligandPart>
        <name>Fe</name>
        <dbReference type="ChEBI" id="CHEBI:18248"/>
    </ligandPart>
</feature>
<keyword evidence="3 6" id="KW-0479">Metal-binding</keyword>
<feature type="binding site" description="axial binding residue" evidence="6">
    <location>
        <position position="61"/>
    </location>
    <ligand>
        <name>heme c</name>
        <dbReference type="ChEBI" id="CHEBI:61717"/>
        <label>1</label>
    </ligand>
    <ligandPart>
        <name>Fe</name>
        <dbReference type="ChEBI" id="CHEBI:18248"/>
    </ligandPart>
</feature>
<evidence type="ECO:0000256" key="7">
    <source>
        <dbReference type="SAM" id="SignalP"/>
    </source>
</evidence>
<dbReference type="CDD" id="cd08168">
    <property type="entry name" value="Cytochrom_C3"/>
    <property type="match status" value="1"/>
</dbReference>
<dbReference type="EMBL" id="CP036313">
    <property type="protein sequence ID" value="QBH12364.1"/>
    <property type="molecule type" value="Genomic_DNA"/>
</dbReference>
<dbReference type="EMBL" id="QLNI01000019">
    <property type="protein sequence ID" value="RAM02034.1"/>
    <property type="molecule type" value="Genomic_DNA"/>
</dbReference>
<evidence type="ECO:0000256" key="6">
    <source>
        <dbReference type="PIRSR" id="PIRSR602322-1"/>
    </source>
</evidence>
<dbReference type="Proteomes" id="UP000293902">
    <property type="component" value="Chromosome"/>
</dbReference>
<comment type="cofactor">
    <cofactor evidence="6">
        <name>heme c</name>
        <dbReference type="ChEBI" id="CHEBI:61717"/>
    </cofactor>
    <text evidence="6">Binds 4 heme c groups covalently per monomer.</text>
</comment>
<keyword evidence="5 6" id="KW-0408">Iron</keyword>
<reference evidence="10 11" key="1">
    <citation type="submission" date="2018-06" db="EMBL/GenBank/DDBJ databases">
        <title>Complete Genome Sequence of Desulfobacter hydrogenophilus (DSM3380).</title>
        <authorList>
            <person name="Marietou A."/>
            <person name="Schreiber L."/>
            <person name="Marshall I."/>
            <person name="Jorgensen B."/>
        </authorList>
    </citation>
    <scope>NUCLEOTIDE SEQUENCE [LARGE SCALE GENOMIC DNA]</scope>
    <source>
        <strain evidence="10 11">DSM 3380</strain>
    </source>
</reference>
<keyword evidence="2 6" id="KW-0349">Heme</keyword>
<feature type="binding site" description="axial binding residue" evidence="6">
    <location>
        <position position="94"/>
    </location>
    <ligand>
        <name>heme c</name>
        <dbReference type="ChEBI" id="CHEBI:61717"/>
        <label>1</label>
    </ligand>
    <ligandPart>
        <name>Fe</name>
        <dbReference type="ChEBI" id="CHEBI:18248"/>
    </ligandPart>
</feature>
<feature type="chain" id="PRO_5030062906" evidence="7">
    <location>
        <begin position="30"/>
        <end position="118"/>
    </location>
</feature>
<evidence type="ECO:0000256" key="5">
    <source>
        <dbReference type="ARBA" id="ARBA00023004"/>
    </source>
</evidence>
<dbReference type="GO" id="GO:0020037">
    <property type="term" value="F:heme binding"/>
    <property type="evidence" value="ECO:0007669"/>
    <property type="project" value="InterPro"/>
</dbReference>
<keyword evidence="12" id="KW-1185">Reference proteome</keyword>
<dbReference type="AlphaFoldDB" id="A0A328FBI3"/>
<feature type="binding site" description="covalent" evidence="6">
    <location>
        <position position="117"/>
    </location>
    <ligand>
        <name>heme c</name>
        <dbReference type="ChEBI" id="CHEBI:61717"/>
        <label>3</label>
    </ligand>
</feature>
<protein>
    <submittedName>
        <fullName evidence="10">Cytochrome C</fullName>
    </submittedName>
</protein>
<feature type="binding site" description="axial binding residue" evidence="6">
    <location>
        <position position="116"/>
    </location>
    <ligand>
        <name>heme c</name>
        <dbReference type="ChEBI" id="CHEBI:61717"/>
        <label>1</label>
    </ligand>
    <ligandPart>
        <name>Fe</name>
        <dbReference type="ChEBI" id="CHEBI:18248"/>
    </ligandPart>
</feature>
<dbReference type="InterPro" id="IPR020942">
    <property type="entry name" value="Cyt_c_III_dom"/>
</dbReference>
<evidence type="ECO:0000256" key="1">
    <source>
        <dbReference type="ARBA" id="ARBA00022448"/>
    </source>
</evidence>
<evidence type="ECO:0000256" key="2">
    <source>
        <dbReference type="ARBA" id="ARBA00022617"/>
    </source>
</evidence>
<dbReference type="Pfam" id="PF02085">
    <property type="entry name" value="Cytochrom_CIII"/>
    <property type="match status" value="1"/>
</dbReference>
<evidence type="ECO:0000256" key="3">
    <source>
        <dbReference type="ARBA" id="ARBA00022723"/>
    </source>
</evidence>
<sequence length="118" mass="12493">MNKKVITTCLAACSIVAGLSLIPVSGIMAQDPGRPELTLNGGSKGPVYFKHQLHQAVVEDCAVCHKDFEKKTGALDDAKKTGALKAKQVMNKTCLVCHRAKRKAGEKSGPTSCNACHS</sequence>
<dbReference type="SUPFAM" id="SSF48695">
    <property type="entry name" value="Multiheme cytochromes"/>
    <property type="match status" value="1"/>
</dbReference>
<accession>A0A328FBI3</accession>
<evidence type="ECO:0000313" key="11">
    <source>
        <dbReference type="Proteomes" id="UP000248798"/>
    </source>
</evidence>
<organism evidence="10 11">
    <name type="scientific">Desulfobacter hydrogenophilus</name>
    <dbReference type="NCBI Taxonomy" id="2291"/>
    <lineage>
        <taxon>Bacteria</taxon>
        <taxon>Pseudomonadati</taxon>
        <taxon>Thermodesulfobacteriota</taxon>
        <taxon>Desulfobacteria</taxon>
        <taxon>Desulfobacterales</taxon>
        <taxon>Desulfobacteraceae</taxon>
        <taxon>Desulfobacter</taxon>
    </lineage>
</organism>
<dbReference type="RefSeq" id="WP_111956407.1">
    <property type="nucleotide sequence ID" value="NZ_CP036313.1"/>
</dbReference>
<reference evidence="9 12" key="2">
    <citation type="submission" date="2019-02" db="EMBL/GenBank/DDBJ databases">
        <title>Complete genome sequence of Desulfobacter hydrogenophilus AcRS1.</title>
        <authorList>
            <person name="Marietou A."/>
            <person name="Lund M.B."/>
            <person name="Marshall I.P.G."/>
            <person name="Schreiber L."/>
            <person name="Jorgensen B."/>
        </authorList>
    </citation>
    <scope>NUCLEOTIDE SEQUENCE [LARGE SCALE GENOMIC DNA]</scope>
    <source>
        <strain evidence="9 12">AcRS1</strain>
    </source>
</reference>
<feature type="binding site" description="axial binding residue" evidence="6">
    <location>
        <position position="97"/>
    </location>
    <ligand>
        <name>heme c</name>
        <dbReference type="ChEBI" id="CHEBI:61717"/>
        <label>1</label>
    </ligand>
    <ligandPart>
        <name>Fe</name>
        <dbReference type="ChEBI" id="CHEBI:18248"/>
    </ligandPart>
</feature>
<evidence type="ECO:0000256" key="4">
    <source>
        <dbReference type="ARBA" id="ARBA00022982"/>
    </source>
</evidence>
<dbReference type="Gene3D" id="3.90.10.10">
    <property type="entry name" value="Cytochrome C3"/>
    <property type="match status" value="1"/>
</dbReference>
<feature type="domain" description="Class III cytochrome C" evidence="8">
    <location>
        <begin position="42"/>
        <end position="117"/>
    </location>
</feature>